<sequence length="374" mass="41072">MLKPVPIDQRQGVPVSRIPLAINQDVSKVVDHGRVVRIATHGQLQPRVHLVRQVAMLPEDRGVSGIDQGLVWIHVRDCPIVDVKTEEPQPADRDALITYVYSIRRVRQNILEELVASVHFQDQIFYAPPGGVVEAPDTVHICSDSDGECSHAADVGTVVPQQLNNVQPTLPESDGDGPVEAGHFPCPRGIYRPVQIHVHAVTAPLVQDGPDYVKGGASRDGPKQQRHPFLLDLDRNGMSQRLFKNHRIVREYVQFVVAAMLRAAVVALFGRSIRRRTPRASARTQSLGADGENPGRGIPQTLLCIEAKMSEELDEVLIHLVDGPQFLAGRRGYIVLEAIRGSHRSVTEGPHLLVKGVVGDRARRTRGAIIGHIG</sequence>
<gene>
    <name evidence="1" type="ORF">PGQ11_015136</name>
</gene>
<accession>A0ABR2HKH1</accession>
<dbReference type="Proteomes" id="UP001390339">
    <property type="component" value="Unassembled WGS sequence"/>
</dbReference>
<dbReference type="EMBL" id="JAPCWZ010000010">
    <property type="protein sequence ID" value="KAK8848656.1"/>
    <property type="molecule type" value="Genomic_DNA"/>
</dbReference>
<organism evidence="1 2">
    <name type="scientific">Apiospora arundinis</name>
    <dbReference type="NCBI Taxonomy" id="335852"/>
    <lineage>
        <taxon>Eukaryota</taxon>
        <taxon>Fungi</taxon>
        <taxon>Dikarya</taxon>
        <taxon>Ascomycota</taxon>
        <taxon>Pezizomycotina</taxon>
        <taxon>Sordariomycetes</taxon>
        <taxon>Xylariomycetidae</taxon>
        <taxon>Amphisphaeriales</taxon>
        <taxon>Apiosporaceae</taxon>
        <taxon>Apiospora</taxon>
    </lineage>
</organism>
<evidence type="ECO:0000313" key="1">
    <source>
        <dbReference type="EMBL" id="KAK8848656.1"/>
    </source>
</evidence>
<comment type="caution">
    <text evidence="1">The sequence shown here is derived from an EMBL/GenBank/DDBJ whole genome shotgun (WGS) entry which is preliminary data.</text>
</comment>
<keyword evidence="2" id="KW-1185">Reference proteome</keyword>
<reference evidence="1 2" key="1">
    <citation type="journal article" date="2024" name="IMA Fungus">
        <title>Apiospora arundinis, a panoply of carbohydrate-active enzymes and secondary metabolites.</title>
        <authorList>
            <person name="Sorensen T."/>
            <person name="Petersen C."/>
            <person name="Muurmann A.T."/>
            <person name="Christiansen J.V."/>
            <person name="Brundto M.L."/>
            <person name="Overgaard C.K."/>
            <person name="Boysen A.T."/>
            <person name="Wollenberg R.D."/>
            <person name="Larsen T.O."/>
            <person name="Sorensen J.L."/>
            <person name="Nielsen K.L."/>
            <person name="Sondergaard T.E."/>
        </authorList>
    </citation>
    <scope>NUCLEOTIDE SEQUENCE [LARGE SCALE GENOMIC DNA]</scope>
    <source>
        <strain evidence="1 2">AAU 773</strain>
    </source>
</reference>
<proteinExistence type="predicted"/>
<protein>
    <submittedName>
        <fullName evidence="1">Uncharacterized protein</fullName>
    </submittedName>
</protein>
<evidence type="ECO:0000313" key="2">
    <source>
        <dbReference type="Proteomes" id="UP001390339"/>
    </source>
</evidence>
<name>A0ABR2HKH1_9PEZI</name>